<gene>
    <name evidence="2" type="ORF">I8755_16660</name>
</gene>
<dbReference type="EMBL" id="CP065959">
    <property type="protein sequence ID" value="QQC89865.1"/>
    <property type="molecule type" value="Genomic_DNA"/>
</dbReference>
<proteinExistence type="predicted"/>
<evidence type="ECO:0000313" key="2">
    <source>
        <dbReference type="EMBL" id="QQC89865.1"/>
    </source>
</evidence>
<dbReference type="Proteomes" id="UP000596130">
    <property type="component" value="Chromosome"/>
</dbReference>
<evidence type="ECO:0000313" key="3">
    <source>
        <dbReference type="Proteomes" id="UP000596130"/>
    </source>
</evidence>
<sequence length="176" mass="19400">MAFIGHRCTCGHNDLNHTRNDKGKAVCTARSGGSCGKGCIASGEPELLPTFDRNSPRLPPGSPHARPAAGLPPPHTPFNQRGHQPWRRPPAPAEHRARRRSACRTPAPFDGVLSVDMEGERAMYRCHRPGCPHPIEGPVCSTDTDARKQRRGRAWVASFVERARDYHVSQHHGSNR</sequence>
<accession>A0A7T4TY53</accession>
<reference evidence="2 3" key="1">
    <citation type="submission" date="2020-12" db="EMBL/GenBank/DDBJ databases">
        <title>Identification and biosynthesis of polyene macrolides produced by Streptomyces alfalfae Men-myco-93-63.</title>
        <authorList>
            <person name="Liu D."/>
            <person name="Li Y."/>
            <person name="Liu L."/>
            <person name="Han X."/>
            <person name="Shen F."/>
        </authorList>
    </citation>
    <scope>NUCLEOTIDE SEQUENCE [LARGE SCALE GENOMIC DNA]</scope>
    <source>
        <strain evidence="2 3">Men-myco-93-63</strain>
    </source>
</reference>
<organism evidence="2 3">
    <name type="scientific">Streptomyces alfalfae</name>
    <dbReference type="NCBI Taxonomy" id="1642299"/>
    <lineage>
        <taxon>Bacteria</taxon>
        <taxon>Bacillati</taxon>
        <taxon>Actinomycetota</taxon>
        <taxon>Actinomycetes</taxon>
        <taxon>Kitasatosporales</taxon>
        <taxon>Streptomycetaceae</taxon>
        <taxon>Streptomyces</taxon>
    </lineage>
</organism>
<evidence type="ECO:0000256" key="1">
    <source>
        <dbReference type="SAM" id="MobiDB-lite"/>
    </source>
</evidence>
<feature type="region of interest" description="Disordered" evidence="1">
    <location>
        <begin position="46"/>
        <end position="107"/>
    </location>
</feature>
<dbReference type="RefSeq" id="WP_198502930.1">
    <property type="nucleotide sequence ID" value="NZ_CP065959.1"/>
</dbReference>
<name>A0A7T4TY53_9ACTN</name>
<protein>
    <submittedName>
        <fullName evidence="2">Uncharacterized protein</fullName>
    </submittedName>
</protein>
<dbReference type="AlphaFoldDB" id="A0A7T4TY53"/>